<name>A0ACB8KAL7_CITSI</name>
<proteinExistence type="predicted"/>
<keyword evidence="2" id="KW-1185">Reference proteome</keyword>
<comment type="caution">
    <text evidence="1">The sequence shown here is derived from an EMBL/GenBank/DDBJ whole genome shotgun (WGS) entry which is preliminary data.</text>
</comment>
<gene>
    <name evidence="1" type="ORF">KPL71_014278</name>
</gene>
<sequence>MMMESSEGVRPAAGVAMEFPVSDEKAAETTSFSSATATRVPRRLRKRLLAECSKSPCTVEEIEAKLRHADLRRQQFYEKLSSKARPKPRSPPRSSSNEEDLGQRLEAKLQAAQQKRLSILAKAQKRLARLDELRQAAKTGVEMRFEKEREMLGSKVESRVQQAEANRMLILKAYSQRRDKLKERSSQSLLRRMTRESKYKERVRAAIHQKRLAAEKKRLGLLEAEKKKARARMLQVRRVAKFVSHQREVERRKMREQLEDRLQRAKRQRAEYLRQRARLHTVRVNWNRMDKQADVLSRKLARCWRQFLKHRRSTLELARSYDALKINEMSVKSLPFEQLALLIESTATLQTVKTLLERLESRFKIFRAVDAASNHSSCLDSIDHLLKRVASPKKRPTPRTPLRSREAKKVNSSREAGRTPAKLSRYPVRVVLCAYMILGHPDAVFSGQGEREIALAKSAEEFIGQFELLIKVILEGPIQSSDEESDSWPKRWTIRSQLAAFDKAWCSYLNCFVMWKVKDAKSLEDDLVRAACQLELSMIHKCKMTAEGDNGALTHDLKAIQKQVTEDQKLLREKVQHLSGDAGMERMECALSETRSKYFEAKENGSPIGSPITNFLSTSPPSSSAASASVTILDHKSNQTKGAERPNHVVRSLFREENPSVTKRIDSSASGTSSSGTSSVSGQLASSVERRSVKENEVIINEYVHNQHYAAFDIFTVNNEKPNIIKAKIRETMEKAFWDGIAESVKQGEHNYDRIIQLVREVRDEICGMAPQSWKEEITEAIDPEILSQVLSSGSLDIDYLGRILEFALTTLQKLSAPANDDDMKANHQRLLKELAEICQIRDESNYSHVNAMIKGLRFVLEQIRALQQEIIRARMRMMEPFLKGPAGLEYLRKGFADRYGPPSDAHTSLPVTLQWLSSILTCKDYEWEEHKSSLSALVSQETSSGLPLPSTTLRTGGSFRVKTSGNQITSSHTSDVSNITVNQQPECKGERLDLMVRLGLLKLVSAITGITEEALPETLMLNLPRLRAVQAQIQKIIVISNSILVCRQTLLGERVVASPTDMEDVVSKCTERLLELLDHAEDAGIEEIVETISRFSSEDEESVNLDKLQLRKAVMARMLRKSLQAGDPIFERVSRAVYLAARGLVLGGTGPKGRKLAELALRKVGAATLIEKVVEAAEVLVVAANVSVSVHGPWYTNLTEKM</sequence>
<evidence type="ECO:0000313" key="1">
    <source>
        <dbReference type="EMBL" id="KAH9751388.1"/>
    </source>
</evidence>
<reference evidence="2" key="1">
    <citation type="journal article" date="2023" name="Hortic. Res.">
        <title>A chromosome-level phased genome enabling allele-level studies in sweet orange: a case study on citrus Huanglongbing tolerance.</title>
        <authorList>
            <person name="Wu B."/>
            <person name="Yu Q."/>
            <person name="Deng Z."/>
            <person name="Duan Y."/>
            <person name="Luo F."/>
            <person name="Gmitter F. Jr."/>
        </authorList>
    </citation>
    <scope>NUCLEOTIDE SEQUENCE [LARGE SCALE GENOMIC DNA]</scope>
    <source>
        <strain evidence="2">cv. Valencia</strain>
    </source>
</reference>
<accession>A0ACB8KAL7</accession>
<protein>
    <submittedName>
        <fullName evidence="1">T-complex protein 11</fullName>
    </submittedName>
</protein>
<dbReference type="EMBL" id="CM039174">
    <property type="protein sequence ID" value="KAH9751388.1"/>
    <property type="molecule type" value="Genomic_DNA"/>
</dbReference>
<organism evidence="1 2">
    <name type="scientific">Citrus sinensis</name>
    <name type="common">Sweet orange</name>
    <name type="synonym">Citrus aurantium var. sinensis</name>
    <dbReference type="NCBI Taxonomy" id="2711"/>
    <lineage>
        <taxon>Eukaryota</taxon>
        <taxon>Viridiplantae</taxon>
        <taxon>Streptophyta</taxon>
        <taxon>Embryophyta</taxon>
        <taxon>Tracheophyta</taxon>
        <taxon>Spermatophyta</taxon>
        <taxon>Magnoliopsida</taxon>
        <taxon>eudicotyledons</taxon>
        <taxon>Gunneridae</taxon>
        <taxon>Pentapetalae</taxon>
        <taxon>rosids</taxon>
        <taxon>malvids</taxon>
        <taxon>Sapindales</taxon>
        <taxon>Rutaceae</taxon>
        <taxon>Aurantioideae</taxon>
        <taxon>Citrus</taxon>
    </lineage>
</organism>
<dbReference type="Proteomes" id="UP000829398">
    <property type="component" value="Chromosome 5"/>
</dbReference>
<evidence type="ECO:0000313" key="2">
    <source>
        <dbReference type="Proteomes" id="UP000829398"/>
    </source>
</evidence>